<dbReference type="AlphaFoldDB" id="A0A4P7GPS1"/>
<evidence type="ECO:0000313" key="2">
    <source>
        <dbReference type="Proteomes" id="UP000294894"/>
    </source>
</evidence>
<dbReference type="EMBL" id="CP038267">
    <property type="protein sequence ID" value="QBR93801.1"/>
    <property type="molecule type" value="Genomic_DNA"/>
</dbReference>
<dbReference type="RefSeq" id="WP_135079582.1">
    <property type="nucleotide sequence ID" value="NZ_CP038267.1"/>
</dbReference>
<gene>
    <name evidence="1" type="ORF">EXE57_17080</name>
</gene>
<dbReference type="OrthoDB" id="3786896at2"/>
<proteinExistence type="predicted"/>
<organism evidence="1 2">
    <name type="scientific">Nocardioides euryhalodurans</name>
    <dbReference type="NCBI Taxonomy" id="2518370"/>
    <lineage>
        <taxon>Bacteria</taxon>
        <taxon>Bacillati</taxon>
        <taxon>Actinomycetota</taxon>
        <taxon>Actinomycetes</taxon>
        <taxon>Propionibacteriales</taxon>
        <taxon>Nocardioidaceae</taxon>
        <taxon>Nocardioides</taxon>
    </lineage>
</organism>
<accession>A0A4P7GPS1</accession>
<evidence type="ECO:0000313" key="1">
    <source>
        <dbReference type="EMBL" id="QBR93801.1"/>
    </source>
</evidence>
<keyword evidence="2" id="KW-1185">Reference proteome</keyword>
<protein>
    <submittedName>
        <fullName evidence="1">Uncharacterized protein</fullName>
    </submittedName>
</protein>
<dbReference type="KEGG" id="noy:EXE57_17080"/>
<reference evidence="1 2" key="1">
    <citation type="submission" date="2019-03" db="EMBL/GenBank/DDBJ databases">
        <title>Three New Species of Nocardioides, Nocardioides euryhalodurans sp. nov., Nocardioides seonyuensis sp. nov. and Nocardioides eburneoflavus sp. nov., Iolated from Soil.</title>
        <authorList>
            <person name="Roh S.G."/>
            <person name="Lee C."/>
            <person name="Kim M.-K."/>
            <person name="Kim S.B."/>
        </authorList>
    </citation>
    <scope>NUCLEOTIDE SEQUENCE [LARGE SCALE GENOMIC DNA]</scope>
    <source>
        <strain evidence="1 2">MMS17-SY117</strain>
    </source>
</reference>
<name>A0A4P7GPS1_9ACTN</name>
<dbReference type="Proteomes" id="UP000294894">
    <property type="component" value="Chromosome"/>
</dbReference>
<sequence length="118" mass="12783">MGAALFIAVLVMIAGLVVALVLRSLVRQEEKTDARLHDPHTHTVSYEIPNGVEPSTILAAVETAGFTAVVDPRGRSEHLLVGCEAGDRARLRGIIEAVPVTRYDGTPLRDPVVFEDER</sequence>